<dbReference type="AlphaFoldDB" id="A0A7I8JXR9"/>
<organism evidence="1 2">
    <name type="scientific">Spirodela intermedia</name>
    <name type="common">Intermediate duckweed</name>
    <dbReference type="NCBI Taxonomy" id="51605"/>
    <lineage>
        <taxon>Eukaryota</taxon>
        <taxon>Viridiplantae</taxon>
        <taxon>Streptophyta</taxon>
        <taxon>Embryophyta</taxon>
        <taxon>Tracheophyta</taxon>
        <taxon>Spermatophyta</taxon>
        <taxon>Magnoliopsida</taxon>
        <taxon>Liliopsida</taxon>
        <taxon>Araceae</taxon>
        <taxon>Lemnoideae</taxon>
        <taxon>Spirodela</taxon>
    </lineage>
</organism>
<protein>
    <submittedName>
        <fullName evidence="1">Uncharacterized protein</fullName>
    </submittedName>
</protein>
<proteinExistence type="predicted"/>
<dbReference type="PANTHER" id="PTHR42648:SF28">
    <property type="entry name" value="TRANSPOSON-ENCODED PROTEIN WITH RIBONUCLEASE H-LIKE AND RETROVIRUS ZINC FINGER-LIKE DOMAINS"/>
    <property type="match status" value="1"/>
</dbReference>
<sequence>MNKTLNEQAKSMSHVGLPKMFWANVVSIAAHLINRGPSVPLDHQFLKECWTRKKVNLSYLRIFGWLSYVHVDYET</sequence>
<evidence type="ECO:0000313" key="1">
    <source>
        <dbReference type="EMBL" id="CAA7388700.1"/>
    </source>
</evidence>
<dbReference type="EMBL" id="LR746264">
    <property type="protein sequence ID" value="CAA7388700.1"/>
    <property type="molecule type" value="Genomic_DNA"/>
</dbReference>
<dbReference type="InterPro" id="IPR039537">
    <property type="entry name" value="Retrotran_Ty1/copia-like"/>
</dbReference>
<evidence type="ECO:0000313" key="2">
    <source>
        <dbReference type="Proteomes" id="UP000663760"/>
    </source>
</evidence>
<dbReference type="PANTHER" id="PTHR42648">
    <property type="entry name" value="TRANSPOSASE, PUTATIVE-RELATED"/>
    <property type="match status" value="1"/>
</dbReference>
<accession>A0A7I8JXR9</accession>
<dbReference type="OrthoDB" id="782140at2759"/>
<gene>
    <name evidence="1" type="ORF">SI8410_01000887</name>
</gene>
<keyword evidence="2" id="KW-1185">Reference proteome</keyword>
<reference evidence="1" key="1">
    <citation type="submission" date="2020-02" db="EMBL/GenBank/DDBJ databases">
        <authorList>
            <person name="Scholz U."/>
            <person name="Mascher M."/>
            <person name="Fiebig A."/>
        </authorList>
    </citation>
    <scope>NUCLEOTIDE SEQUENCE</scope>
</reference>
<name>A0A7I8JXR9_SPIIN</name>
<dbReference type="Proteomes" id="UP000663760">
    <property type="component" value="Chromosome 1"/>
</dbReference>